<keyword evidence="1" id="KW-0812">Transmembrane</keyword>
<accession>A0A7V0Z4S7</accession>
<keyword evidence="1" id="KW-1133">Transmembrane helix</keyword>
<evidence type="ECO:0000256" key="1">
    <source>
        <dbReference type="SAM" id="Phobius"/>
    </source>
</evidence>
<sequence length="88" mass="10293">MHRHIYSKTKIVTAFLICIIFLTCAPTPFIWQGRYADISTTELPKEDVKAGNYLIVAYTPNEKAKNSLQIRHYERHHTDWLILFGKNT</sequence>
<dbReference type="AlphaFoldDB" id="A0A7V0Z4S7"/>
<comment type="caution">
    <text evidence="2">The sequence shown here is derived from an EMBL/GenBank/DDBJ whole genome shotgun (WGS) entry which is preliminary data.</text>
</comment>
<name>A0A7V0Z4S7_UNCW3</name>
<gene>
    <name evidence="2" type="ORF">ENP86_03555</name>
</gene>
<evidence type="ECO:0000313" key="2">
    <source>
        <dbReference type="EMBL" id="HDY58613.1"/>
    </source>
</evidence>
<keyword evidence="1" id="KW-0472">Membrane</keyword>
<feature type="transmembrane region" description="Helical" evidence="1">
    <location>
        <begin position="12"/>
        <end position="31"/>
    </location>
</feature>
<reference evidence="2" key="1">
    <citation type="journal article" date="2020" name="mSystems">
        <title>Genome- and Community-Level Interaction Insights into Carbon Utilization and Element Cycling Functions of Hydrothermarchaeota in Hydrothermal Sediment.</title>
        <authorList>
            <person name="Zhou Z."/>
            <person name="Liu Y."/>
            <person name="Xu W."/>
            <person name="Pan J."/>
            <person name="Luo Z.H."/>
            <person name="Li M."/>
        </authorList>
    </citation>
    <scope>NUCLEOTIDE SEQUENCE [LARGE SCALE GENOMIC DNA]</scope>
    <source>
        <strain evidence="2">SpSt-258</strain>
    </source>
</reference>
<proteinExistence type="predicted"/>
<organism evidence="2">
    <name type="scientific">candidate division WOR-3 bacterium</name>
    <dbReference type="NCBI Taxonomy" id="2052148"/>
    <lineage>
        <taxon>Bacteria</taxon>
        <taxon>Bacteria division WOR-3</taxon>
    </lineage>
</organism>
<dbReference type="EMBL" id="DSKY01000010">
    <property type="protein sequence ID" value="HDY58613.1"/>
    <property type="molecule type" value="Genomic_DNA"/>
</dbReference>
<protein>
    <submittedName>
        <fullName evidence="2">Uncharacterized protein</fullName>
    </submittedName>
</protein>